<organism evidence="1 2">
    <name type="scientific">Thalictrum thalictroides</name>
    <name type="common">Rue-anemone</name>
    <name type="synonym">Anemone thalictroides</name>
    <dbReference type="NCBI Taxonomy" id="46969"/>
    <lineage>
        <taxon>Eukaryota</taxon>
        <taxon>Viridiplantae</taxon>
        <taxon>Streptophyta</taxon>
        <taxon>Embryophyta</taxon>
        <taxon>Tracheophyta</taxon>
        <taxon>Spermatophyta</taxon>
        <taxon>Magnoliopsida</taxon>
        <taxon>Ranunculales</taxon>
        <taxon>Ranunculaceae</taxon>
        <taxon>Thalictroideae</taxon>
        <taxon>Thalictrum</taxon>
    </lineage>
</organism>
<name>A0A7J6VVF0_THATH</name>
<proteinExistence type="predicted"/>
<evidence type="ECO:0000313" key="1">
    <source>
        <dbReference type="EMBL" id="KAF5188150.1"/>
    </source>
</evidence>
<protein>
    <submittedName>
        <fullName evidence="1">Uncharacterized protein</fullName>
    </submittedName>
</protein>
<reference evidence="1 2" key="1">
    <citation type="submission" date="2020-06" db="EMBL/GenBank/DDBJ databases">
        <title>Transcriptomic and genomic resources for Thalictrum thalictroides and T. hernandezii: Facilitating candidate gene discovery in an emerging model plant lineage.</title>
        <authorList>
            <person name="Arias T."/>
            <person name="Riano-Pachon D.M."/>
            <person name="Di Stilio V.S."/>
        </authorList>
    </citation>
    <scope>NUCLEOTIDE SEQUENCE [LARGE SCALE GENOMIC DNA]</scope>
    <source>
        <strain evidence="2">cv. WT478/WT964</strain>
        <tissue evidence="1">Leaves</tissue>
    </source>
</reference>
<accession>A0A7J6VVF0</accession>
<evidence type="ECO:0000313" key="2">
    <source>
        <dbReference type="Proteomes" id="UP000554482"/>
    </source>
</evidence>
<keyword evidence="2" id="KW-1185">Reference proteome</keyword>
<sequence>MDRLSASVEGSLCAAHFAGFQSFSDGIVEFSTLVSEAEPIVEDELAAFFPKPPHRITQEILQHFKVWVKDQEPVRSICKAWYQYIRQSHLICEVCRGEAAYVIDSGSEIEDDDEEE</sequence>
<comment type="caution">
    <text evidence="1">The sequence shown here is derived from an EMBL/GenBank/DDBJ whole genome shotgun (WGS) entry which is preliminary data.</text>
</comment>
<dbReference type="AlphaFoldDB" id="A0A7J6VVF0"/>
<gene>
    <name evidence="1" type="ORF">FRX31_022262</name>
</gene>
<dbReference type="EMBL" id="JABWDY010027125">
    <property type="protein sequence ID" value="KAF5188150.1"/>
    <property type="molecule type" value="Genomic_DNA"/>
</dbReference>
<dbReference type="Proteomes" id="UP000554482">
    <property type="component" value="Unassembled WGS sequence"/>
</dbReference>